<feature type="compositionally biased region" description="Low complexity" evidence="5">
    <location>
        <begin position="619"/>
        <end position="645"/>
    </location>
</feature>
<dbReference type="CDD" id="cd00063">
    <property type="entry name" value="FN3"/>
    <property type="match status" value="1"/>
</dbReference>
<proteinExistence type="predicted"/>
<name>A0A267EGR8_9PLAT</name>
<dbReference type="SUPFAM" id="SSF117281">
    <property type="entry name" value="Kelch motif"/>
    <property type="match status" value="1"/>
</dbReference>
<evidence type="ECO:0000256" key="3">
    <source>
        <dbReference type="ARBA" id="ARBA00022737"/>
    </source>
</evidence>
<feature type="region of interest" description="Disordered" evidence="5">
    <location>
        <begin position="572"/>
        <end position="646"/>
    </location>
</feature>
<protein>
    <recommendedName>
        <fullName evidence="6">Fibronectin type-III domain-containing protein</fullName>
    </recommendedName>
</protein>
<evidence type="ECO:0000256" key="5">
    <source>
        <dbReference type="SAM" id="MobiDB-lite"/>
    </source>
</evidence>
<dbReference type="AlphaFoldDB" id="A0A267EGR8"/>
<comment type="caution">
    <text evidence="7">The sequence shown here is derived from an EMBL/GenBank/DDBJ whole genome shotgun (WGS) entry which is preliminary data.</text>
</comment>
<reference evidence="7 8" key="1">
    <citation type="submission" date="2017-06" db="EMBL/GenBank/DDBJ databases">
        <title>A platform for efficient transgenesis in Macrostomum lignano, a flatworm model organism for stem cell research.</title>
        <authorList>
            <person name="Berezikov E."/>
        </authorList>
    </citation>
    <scope>NUCLEOTIDE SEQUENCE [LARGE SCALE GENOMIC DNA]</scope>
    <source>
        <strain evidence="7">DV1</strain>
        <tissue evidence="7">Whole organism</tissue>
    </source>
</reference>
<dbReference type="Gene3D" id="6.10.250.2590">
    <property type="match status" value="1"/>
</dbReference>
<dbReference type="SUPFAM" id="SSF49265">
    <property type="entry name" value="Fibronectin type III"/>
    <property type="match status" value="1"/>
</dbReference>
<dbReference type="STRING" id="282301.A0A267EGR8"/>
<dbReference type="Proteomes" id="UP000215902">
    <property type="component" value="Unassembled WGS sequence"/>
</dbReference>
<gene>
    <name evidence="7" type="ORF">BOX15_Mlig022760g1</name>
</gene>
<dbReference type="Pfam" id="PF13854">
    <property type="entry name" value="Kelch_HCF"/>
    <property type="match status" value="1"/>
</dbReference>
<dbReference type="InterPro" id="IPR003961">
    <property type="entry name" value="FN3_dom"/>
</dbReference>
<sequence length="945" mass="98706">MADIPFKWKKVAHTSSGNIPLPRPRHGHKAVSIKDLIIIFGGGNEGIIDDLHVFNTTTGQWFQPQVRGDVPHGCAAFGFVADGTRILLFGGMMEYGRYSDEVFELQATRWEWKRIKPKPPRHGPPPCARLGHSFTLAGGRAILFGGLANKSTDLKANVPHYLDDLYAMDVKAGNTAWDLLKPAGMTPCPRESHSAVSFQTAGVNNQRKWHLLVFGGMNNGTRLNDLWQLDLDSLVWTRPMVHGSPPAPRSLHSATMIGAKMFVFGGWAAMTERDKTEALSVGDTVQAESEWRCTNTLACLDLETLNWHVYDYPSSAAADDLVPRPRAGHCAVSVNSRLWIWSGRDGFRKAWGNQVCFKDLWLLETDAPPVVGRVQLVKANTHSLDVCWPAVATADEYVLQIQKYDLVVPAPTPPPTPTSAIQPGVAALMAAGVPVSASMAAGGGGGGVARVTLQPQRVAPTVVVSRPAQVIQLARPAGQLAQQQMMTLVKTPTGQQILRPTMSSASQVVKLLPQQARPLAPGATGTSKYIIAASRGSIGQPQAQGAATASPIIVMNAPASGQQQQAPSFTVKPVISTGGTGASASTSDAGGSSTIPQFDGAVDEGDEAAGADKPDGHQAAASSSSTSGATPTTSGAAAATASGGSEDLPTDLPYDLFATVADSANGTPGLLADPLATLASVAAAGLKKATPAATVSTTSSSANPLVASGVSPASSSNADGSGGLWHDVATVRGTSYCVRNYLAPNSAGVLERCDLTPGTAYRFRVCAVNACGRGPWSEVAAYKTCVPGFPGAPSAIKINKSDFGAQLSWEPPPPSAPGSGDIFEYTVYLAVKPAPVGASSIEAKTAGGQQQMSFARVYCGSQPFCQVSNQSLAAAYIDMSSKPAVIFRIAARNDKGYGPATQVRWLQEGASALPGVGIGGGGLATGSKRLAQDPMQQAKRVKDDY</sequence>
<dbReference type="InterPro" id="IPR015915">
    <property type="entry name" value="Kelch-typ_b-propeller"/>
</dbReference>
<dbReference type="InterPro" id="IPR059124">
    <property type="entry name" value="Kelch_HCF"/>
</dbReference>
<keyword evidence="8" id="KW-1185">Reference proteome</keyword>
<evidence type="ECO:0000256" key="4">
    <source>
        <dbReference type="ARBA" id="ARBA00023242"/>
    </source>
</evidence>
<evidence type="ECO:0000256" key="2">
    <source>
        <dbReference type="ARBA" id="ARBA00022441"/>
    </source>
</evidence>
<dbReference type="Gene3D" id="2.60.40.10">
    <property type="entry name" value="Immunoglobulins"/>
    <property type="match status" value="2"/>
</dbReference>
<comment type="subcellular location">
    <subcellularLocation>
        <location evidence="1">Nucleus</location>
    </subcellularLocation>
</comment>
<evidence type="ECO:0000259" key="6">
    <source>
        <dbReference type="PROSITE" id="PS50853"/>
    </source>
</evidence>
<dbReference type="GO" id="GO:0006338">
    <property type="term" value="P:chromatin remodeling"/>
    <property type="evidence" value="ECO:0007669"/>
    <property type="project" value="TreeGrafter"/>
</dbReference>
<feature type="compositionally biased region" description="Low complexity" evidence="5">
    <location>
        <begin position="582"/>
        <end position="594"/>
    </location>
</feature>
<keyword evidence="4" id="KW-0539">Nucleus</keyword>
<dbReference type="OrthoDB" id="10001928at2759"/>
<dbReference type="Gene3D" id="2.120.10.80">
    <property type="entry name" value="Kelch-type beta propeller"/>
    <property type="match status" value="2"/>
</dbReference>
<organism evidence="7 8">
    <name type="scientific">Macrostomum lignano</name>
    <dbReference type="NCBI Taxonomy" id="282301"/>
    <lineage>
        <taxon>Eukaryota</taxon>
        <taxon>Metazoa</taxon>
        <taxon>Spiralia</taxon>
        <taxon>Lophotrochozoa</taxon>
        <taxon>Platyhelminthes</taxon>
        <taxon>Rhabditophora</taxon>
        <taxon>Macrostomorpha</taxon>
        <taxon>Macrostomida</taxon>
        <taxon>Macrostomidae</taxon>
        <taxon>Macrostomum</taxon>
    </lineage>
</organism>
<evidence type="ECO:0000313" key="7">
    <source>
        <dbReference type="EMBL" id="PAA60710.1"/>
    </source>
</evidence>
<dbReference type="InterPro" id="IPR043536">
    <property type="entry name" value="HCF1/2"/>
</dbReference>
<dbReference type="PROSITE" id="PS50853">
    <property type="entry name" value="FN3"/>
    <property type="match status" value="1"/>
</dbReference>
<evidence type="ECO:0000313" key="8">
    <source>
        <dbReference type="Proteomes" id="UP000215902"/>
    </source>
</evidence>
<dbReference type="SMART" id="SM00060">
    <property type="entry name" value="FN3"/>
    <property type="match status" value="2"/>
</dbReference>
<dbReference type="GO" id="GO:0003713">
    <property type="term" value="F:transcription coactivator activity"/>
    <property type="evidence" value="ECO:0007669"/>
    <property type="project" value="TreeGrafter"/>
</dbReference>
<dbReference type="InterPro" id="IPR036116">
    <property type="entry name" value="FN3_sf"/>
</dbReference>
<dbReference type="EMBL" id="NIVC01002121">
    <property type="protein sequence ID" value="PAA60710.1"/>
    <property type="molecule type" value="Genomic_DNA"/>
</dbReference>
<evidence type="ECO:0000256" key="1">
    <source>
        <dbReference type="ARBA" id="ARBA00004123"/>
    </source>
</evidence>
<keyword evidence="2" id="KW-0880">Kelch repeat</keyword>
<dbReference type="PANTHER" id="PTHR46003:SF1">
    <property type="entry name" value="HOST CELL FACTOR"/>
    <property type="match status" value="1"/>
</dbReference>
<dbReference type="PANTHER" id="PTHR46003">
    <property type="entry name" value="HOST CELL FACTOR"/>
    <property type="match status" value="1"/>
</dbReference>
<accession>A0A267EGR8</accession>
<keyword evidence="3" id="KW-0677">Repeat</keyword>
<dbReference type="GO" id="GO:0035097">
    <property type="term" value="C:histone methyltransferase complex"/>
    <property type="evidence" value="ECO:0007669"/>
    <property type="project" value="TreeGrafter"/>
</dbReference>
<feature type="domain" description="Fibronectin type-III" evidence="6">
    <location>
        <begin position="691"/>
        <end position="787"/>
    </location>
</feature>
<dbReference type="InterPro" id="IPR013783">
    <property type="entry name" value="Ig-like_fold"/>
</dbReference>